<dbReference type="STRING" id="1448316.A0A395H9J5"/>
<name>A0A395H9J5_9EURO</name>
<comment type="catalytic activity">
    <reaction evidence="7">
        <text>L-threonyl-[protein] + ATP = O-phospho-L-threonyl-[protein] + ADP + H(+)</text>
        <dbReference type="Rhea" id="RHEA:46608"/>
        <dbReference type="Rhea" id="RHEA-COMP:11060"/>
        <dbReference type="Rhea" id="RHEA-COMP:11605"/>
        <dbReference type="ChEBI" id="CHEBI:15378"/>
        <dbReference type="ChEBI" id="CHEBI:30013"/>
        <dbReference type="ChEBI" id="CHEBI:30616"/>
        <dbReference type="ChEBI" id="CHEBI:61977"/>
        <dbReference type="ChEBI" id="CHEBI:456216"/>
        <dbReference type="EC" id="2.7.11.1"/>
    </reaction>
</comment>
<dbReference type="GO" id="GO:0005737">
    <property type="term" value="C:cytoplasm"/>
    <property type="evidence" value="ECO:0007669"/>
    <property type="project" value="TreeGrafter"/>
</dbReference>
<dbReference type="PANTHER" id="PTHR47634:SF9">
    <property type="entry name" value="PROTEIN KINASE DOMAIN-CONTAINING PROTEIN-RELATED"/>
    <property type="match status" value="1"/>
</dbReference>
<keyword evidence="3" id="KW-0808">Transferase</keyword>
<keyword evidence="2" id="KW-0723">Serine/threonine-protein kinase</keyword>
<dbReference type="PANTHER" id="PTHR47634">
    <property type="entry name" value="PROTEIN KINASE DOMAIN-CONTAINING PROTEIN-RELATED"/>
    <property type="match status" value="1"/>
</dbReference>
<accession>A0A395H9J5</accession>
<keyword evidence="6" id="KW-0067">ATP-binding</keyword>
<evidence type="ECO:0000313" key="11">
    <source>
        <dbReference type="Proteomes" id="UP000249402"/>
    </source>
</evidence>
<evidence type="ECO:0000259" key="9">
    <source>
        <dbReference type="SMART" id="SM00220"/>
    </source>
</evidence>
<evidence type="ECO:0000313" key="10">
    <source>
        <dbReference type="EMBL" id="RAL03835.1"/>
    </source>
</evidence>
<sequence length="369" mass="41665">MQGYKYSIDREEPTHSFLLHPFQARRAFSATAFRPTSSDNDSTSHPLYEPIEGVERFENYCPGGYHPIQIGDQFRGRYRVVHKLGHGSYSTTWLAYDNQLKRYAAVTVCTADSKPKKESDILSALASAQHSPIQSAGATMIPSILDSFNIQGPNARISLSGVVHGDLHLGNILLRMPPKLDQLSIEEMYGEHGAPGLEPVVPLNGKALPSGVPSHGIFPIWLGEASDKLSLAESRILLTDFGEAFSPSEEKKYISHTPLRSLFEGFLATEDYITREQARHETFHENGIPKDRELLLTWTDRFEDSVQEPRQKRGMPVFDSRESEAIFSLLQSMLSFRPEDRPTAKQVLRSEWMVKWALPEYCRLEEKTT</sequence>
<dbReference type="InterPro" id="IPR011009">
    <property type="entry name" value="Kinase-like_dom_sf"/>
</dbReference>
<proteinExistence type="predicted"/>
<evidence type="ECO:0000256" key="5">
    <source>
        <dbReference type="ARBA" id="ARBA00022777"/>
    </source>
</evidence>
<dbReference type="RefSeq" id="XP_025578162.1">
    <property type="nucleotide sequence ID" value="XM_025723708.1"/>
</dbReference>
<dbReference type="GO" id="GO:0005634">
    <property type="term" value="C:nucleus"/>
    <property type="evidence" value="ECO:0007669"/>
    <property type="project" value="TreeGrafter"/>
</dbReference>
<dbReference type="GeneID" id="37228573"/>
<organism evidence="10 11">
    <name type="scientific">Aspergillus ibericus CBS 121593</name>
    <dbReference type="NCBI Taxonomy" id="1448316"/>
    <lineage>
        <taxon>Eukaryota</taxon>
        <taxon>Fungi</taxon>
        <taxon>Dikarya</taxon>
        <taxon>Ascomycota</taxon>
        <taxon>Pezizomycotina</taxon>
        <taxon>Eurotiomycetes</taxon>
        <taxon>Eurotiomycetidae</taxon>
        <taxon>Eurotiales</taxon>
        <taxon>Aspergillaceae</taxon>
        <taxon>Aspergillus</taxon>
        <taxon>Aspergillus subgen. Circumdati</taxon>
    </lineage>
</organism>
<protein>
    <recommendedName>
        <fullName evidence="1">non-specific serine/threonine protein kinase</fullName>
        <ecNumber evidence="1">2.7.11.1</ecNumber>
    </recommendedName>
</protein>
<dbReference type="GO" id="GO:0005524">
    <property type="term" value="F:ATP binding"/>
    <property type="evidence" value="ECO:0007669"/>
    <property type="project" value="UniProtKB-KW"/>
</dbReference>
<gene>
    <name evidence="10" type="ORF">BO80DRAFT_491587</name>
</gene>
<dbReference type="GO" id="GO:0050684">
    <property type="term" value="P:regulation of mRNA processing"/>
    <property type="evidence" value="ECO:0007669"/>
    <property type="project" value="TreeGrafter"/>
</dbReference>
<dbReference type="VEuPathDB" id="FungiDB:BO80DRAFT_491587"/>
<dbReference type="SUPFAM" id="SSF56112">
    <property type="entry name" value="Protein kinase-like (PK-like)"/>
    <property type="match status" value="1"/>
</dbReference>
<evidence type="ECO:0000256" key="8">
    <source>
        <dbReference type="ARBA" id="ARBA00048679"/>
    </source>
</evidence>
<comment type="catalytic activity">
    <reaction evidence="8">
        <text>L-seryl-[protein] + ATP = O-phospho-L-seryl-[protein] + ADP + H(+)</text>
        <dbReference type="Rhea" id="RHEA:17989"/>
        <dbReference type="Rhea" id="RHEA-COMP:9863"/>
        <dbReference type="Rhea" id="RHEA-COMP:11604"/>
        <dbReference type="ChEBI" id="CHEBI:15378"/>
        <dbReference type="ChEBI" id="CHEBI:29999"/>
        <dbReference type="ChEBI" id="CHEBI:30616"/>
        <dbReference type="ChEBI" id="CHEBI:83421"/>
        <dbReference type="ChEBI" id="CHEBI:456216"/>
        <dbReference type="EC" id="2.7.11.1"/>
    </reaction>
</comment>
<dbReference type="EMBL" id="KZ824426">
    <property type="protein sequence ID" value="RAL03835.1"/>
    <property type="molecule type" value="Genomic_DNA"/>
</dbReference>
<keyword evidence="4" id="KW-0547">Nucleotide-binding</keyword>
<evidence type="ECO:0000256" key="3">
    <source>
        <dbReference type="ARBA" id="ARBA00022679"/>
    </source>
</evidence>
<keyword evidence="5 10" id="KW-0418">Kinase</keyword>
<evidence type="ECO:0000256" key="6">
    <source>
        <dbReference type="ARBA" id="ARBA00022840"/>
    </source>
</evidence>
<dbReference type="GO" id="GO:0004674">
    <property type="term" value="F:protein serine/threonine kinase activity"/>
    <property type="evidence" value="ECO:0007669"/>
    <property type="project" value="UniProtKB-KW"/>
</dbReference>
<dbReference type="Gene3D" id="3.30.200.20">
    <property type="entry name" value="Phosphorylase Kinase, domain 1"/>
    <property type="match status" value="1"/>
</dbReference>
<keyword evidence="11" id="KW-1185">Reference proteome</keyword>
<dbReference type="SMART" id="SM00220">
    <property type="entry name" value="S_TKc"/>
    <property type="match status" value="1"/>
</dbReference>
<dbReference type="EC" id="2.7.11.1" evidence="1"/>
<dbReference type="OrthoDB" id="5979581at2759"/>
<dbReference type="AlphaFoldDB" id="A0A395H9J5"/>
<evidence type="ECO:0000256" key="2">
    <source>
        <dbReference type="ARBA" id="ARBA00022527"/>
    </source>
</evidence>
<dbReference type="Gene3D" id="1.10.510.10">
    <property type="entry name" value="Transferase(Phosphotransferase) domain 1"/>
    <property type="match status" value="1"/>
</dbReference>
<reference evidence="10 11" key="1">
    <citation type="submission" date="2018-02" db="EMBL/GenBank/DDBJ databases">
        <title>The genomes of Aspergillus section Nigri reveals drivers in fungal speciation.</title>
        <authorList>
            <consortium name="DOE Joint Genome Institute"/>
            <person name="Vesth T.C."/>
            <person name="Nybo J."/>
            <person name="Theobald S."/>
            <person name="Brandl J."/>
            <person name="Frisvad J.C."/>
            <person name="Nielsen K.F."/>
            <person name="Lyhne E.K."/>
            <person name="Kogle M.E."/>
            <person name="Kuo A."/>
            <person name="Riley R."/>
            <person name="Clum A."/>
            <person name="Nolan M."/>
            <person name="Lipzen A."/>
            <person name="Salamov A."/>
            <person name="Henrissat B."/>
            <person name="Wiebenga A."/>
            <person name="De vries R.P."/>
            <person name="Grigoriev I.V."/>
            <person name="Mortensen U.H."/>
            <person name="Andersen M.R."/>
            <person name="Baker S.E."/>
        </authorList>
    </citation>
    <scope>NUCLEOTIDE SEQUENCE [LARGE SCALE GENOMIC DNA]</scope>
    <source>
        <strain evidence="10 11">CBS 121593</strain>
    </source>
</reference>
<dbReference type="InterPro" id="IPR000719">
    <property type="entry name" value="Prot_kinase_dom"/>
</dbReference>
<evidence type="ECO:0000256" key="7">
    <source>
        <dbReference type="ARBA" id="ARBA00047899"/>
    </source>
</evidence>
<evidence type="ECO:0000256" key="1">
    <source>
        <dbReference type="ARBA" id="ARBA00012513"/>
    </source>
</evidence>
<dbReference type="InterPro" id="IPR051334">
    <property type="entry name" value="SRPK"/>
</dbReference>
<dbReference type="Proteomes" id="UP000249402">
    <property type="component" value="Unassembled WGS sequence"/>
</dbReference>
<evidence type="ECO:0000256" key="4">
    <source>
        <dbReference type="ARBA" id="ARBA00022741"/>
    </source>
</evidence>
<feature type="domain" description="Protein kinase" evidence="9">
    <location>
        <begin position="78"/>
        <end position="353"/>
    </location>
</feature>
<dbReference type="GO" id="GO:0000245">
    <property type="term" value="P:spliceosomal complex assembly"/>
    <property type="evidence" value="ECO:0007669"/>
    <property type="project" value="TreeGrafter"/>
</dbReference>